<comment type="caution">
    <text evidence="1">The sequence shown here is derived from an EMBL/GenBank/DDBJ whole genome shotgun (WGS) entry which is preliminary data.</text>
</comment>
<dbReference type="PANTHER" id="PTHR30143">
    <property type="entry name" value="ACID HYDRATASE"/>
    <property type="match status" value="1"/>
</dbReference>
<keyword evidence="2" id="KW-1185">Reference proteome</keyword>
<organism evidence="1 2">
    <name type="scientific">Paradevosia shaoguanensis</name>
    <dbReference type="NCBI Taxonomy" id="1335043"/>
    <lineage>
        <taxon>Bacteria</taxon>
        <taxon>Pseudomonadati</taxon>
        <taxon>Pseudomonadota</taxon>
        <taxon>Alphaproteobacteria</taxon>
        <taxon>Hyphomicrobiales</taxon>
        <taxon>Devosiaceae</taxon>
        <taxon>Paradevosia</taxon>
    </lineage>
</organism>
<reference evidence="1" key="1">
    <citation type="submission" date="2022-03" db="EMBL/GenBank/DDBJ databases">
        <title>The complete genome sequence of a Methyloterrigena soli.</title>
        <authorList>
            <person name="Zi Z."/>
        </authorList>
    </citation>
    <scope>NUCLEOTIDE SEQUENCE</scope>
    <source>
        <strain evidence="1">M48</strain>
    </source>
</reference>
<dbReference type="Gene3D" id="3.90.850.10">
    <property type="entry name" value="Fumarylacetoacetase-like, C-terminal domain"/>
    <property type="match status" value="1"/>
</dbReference>
<dbReference type="AlphaFoldDB" id="A0AA41QQH4"/>
<protein>
    <recommendedName>
        <fullName evidence="3">Hydratase</fullName>
    </recommendedName>
</protein>
<evidence type="ECO:0008006" key="3">
    <source>
        <dbReference type="Google" id="ProtNLM"/>
    </source>
</evidence>
<dbReference type="GO" id="GO:0005737">
    <property type="term" value="C:cytoplasm"/>
    <property type="evidence" value="ECO:0007669"/>
    <property type="project" value="TreeGrafter"/>
</dbReference>
<accession>A0AA41QQH4</accession>
<dbReference type="GO" id="GO:0008684">
    <property type="term" value="F:2-oxopent-4-enoate hydratase activity"/>
    <property type="evidence" value="ECO:0007669"/>
    <property type="project" value="TreeGrafter"/>
</dbReference>
<dbReference type="PANTHER" id="PTHR30143:SF0">
    <property type="entry name" value="2-KETO-4-PENTENOATE HYDRATASE"/>
    <property type="match status" value="1"/>
</dbReference>
<dbReference type="InterPro" id="IPR050772">
    <property type="entry name" value="Hydratase-Decarb/MhpD_sf"/>
</dbReference>
<evidence type="ECO:0000313" key="2">
    <source>
        <dbReference type="Proteomes" id="UP001156140"/>
    </source>
</evidence>
<dbReference type="Proteomes" id="UP001156140">
    <property type="component" value="Unassembled WGS sequence"/>
</dbReference>
<dbReference type="InterPro" id="IPR036663">
    <property type="entry name" value="Fumarylacetoacetase_C_sf"/>
</dbReference>
<name>A0AA41QQH4_9HYPH</name>
<gene>
    <name evidence="1" type="ORF">ML536_18480</name>
</gene>
<proteinExistence type="predicted"/>
<dbReference type="SUPFAM" id="SSF56529">
    <property type="entry name" value="FAH"/>
    <property type="match status" value="1"/>
</dbReference>
<dbReference type="EMBL" id="JALAZD010000003">
    <property type="protein sequence ID" value="MCI0128825.1"/>
    <property type="molecule type" value="Genomic_DNA"/>
</dbReference>
<evidence type="ECO:0000313" key="1">
    <source>
        <dbReference type="EMBL" id="MCI0128825.1"/>
    </source>
</evidence>
<sequence length="239" mass="25101">MISAEATADFLETLWRQGQTIDALPDDLRPADTDEALAVQSAYIARYPSCGWKIGATSDGGWLAAPLRGEPLPGSASLAGNMPPAVEVEVALTLGASLLAGSAEDQARAAIRSFHLALELFGSRYKQPKAVDASSVLADNLNNAGVIVGDARLPAEAQATEITIDFYRDGEDAGQHHAPWPDDGFASGLIWLADYAAKRGKPLSAGDIIITGARIGPVPLQRSARYEARSSLGTLAFTT</sequence>
<dbReference type="RefSeq" id="WP_281736893.1">
    <property type="nucleotide sequence ID" value="NZ_JAKETQ010000003.1"/>
</dbReference>